<feature type="chain" id="PRO_5005190153" description="GPI transamidase component PIG-T" evidence="3">
    <location>
        <begin position="18"/>
        <end position="763"/>
    </location>
</feature>
<evidence type="ECO:0000256" key="1">
    <source>
        <dbReference type="SAM" id="MobiDB-lite"/>
    </source>
</evidence>
<feature type="region of interest" description="Disordered" evidence="1">
    <location>
        <begin position="645"/>
        <end position="668"/>
    </location>
</feature>
<sequence>MFVLVLVSCLFLIFCDSKETARGKGRNTRAKSAPSPDSSLASVDPDSFVEEILLDPLPGGLLYAQFDFVIRGGTDLGLHFDLFPSSVGKIFRHIPVRSFYVKLTQGRWKTRKWGPPVSPVAPPGAVFGAVLKKEHAEEAWVQLAYALSGVVCASLSALADKKEEGSLGCRPQELPPSWLQSDSAPLNLMMWEGEDDWRSEGAAASLQGNNITTQGRGLEEDAVWRHGALPTEAVCTENLTPVLKLLPCRGERGLASLLDPIALARAPFKSVSVEARSAPPPSRAPNGGGSSNPPPALAWLPPQELKVSVSAVLKRPDNTQKTQKGSRRKVSLADLLGRFVRGETERESDGGKLPSSSFSSSSSHRGGLEFRGIRVCPAAHASMASLLVVSSPASSDEKVLLQPSEVFVDPREASRTSPGSAVDGESGREGCGAEARRPSVEGLSSGVLFLRGDALLFEVSGDILDGLGERRNTQRTQGRDKTGDMWGGDQLLVRRDLTHAHRSSQPSASGKFEERGFSERLRGRYLLEVENPSPIVRTIRFADSLPFFLQPLFHTASLSTQSAELLRDPGAVFAELDLKWDAGKVEGEVPTRFFFERAMQPHSRIKFGFDVEKVFLHNRRFDGVPDKGVDLPSAIWMEKPSDDVLWPRHRQSTGSSDGKGADPGDRRDRWSVRFTEGLIVMMPLPDFSMPFNVIALSSTALTLFFGAVFRLTAAKPLSPWFPEPLSSRARTSRSKSQGAFSVLGRLWGAVKGILVHLSGSRRL</sequence>
<dbReference type="InterPro" id="IPR007245">
    <property type="entry name" value="PIG-T"/>
</dbReference>
<dbReference type="EMBL" id="CDMZ01001314">
    <property type="protein sequence ID" value="CEM30650.1"/>
    <property type="molecule type" value="Genomic_DNA"/>
</dbReference>
<dbReference type="PANTHER" id="PTHR12959:SF11">
    <property type="entry name" value="GPI TRANSAMIDASE COMPONENT PIG-T"/>
    <property type="match status" value="1"/>
</dbReference>
<organism evidence="4">
    <name type="scientific">Chromera velia CCMP2878</name>
    <dbReference type="NCBI Taxonomy" id="1169474"/>
    <lineage>
        <taxon>Eukaryota</taxon>
        <taxon>Sar</taxon>
        <taxon>Alveolata</taxon>
        <taxon>Colpodellida</taxon>
        <taxon>Chromeraceae</taxon>
        <taxon>Chromera</taxon>
    </lineage>
</organism>
<feature type="region of interest" description="Disordered" evidence="1">
    <location>
        <begin position="274"/>
        <end position="299"/>
    </location>
</feature>
<feature type="signal peptide" evidence="3">
    <location>
        <begin position="1"/>
        <end position="17"/>
    </location>
</feature>
<keyword evidence="2" id="KW-0812">Transmembrane</keyword>
<feature type="transmembrane region" description="Helical" evidence="2">
    <location>
        <begin position="689"/>
        <end position="709"/>
    </location>
</feature>
<feature type="compositionally biased region" description="Basic and acidic residues" evidence="1">
    <location>
        <begin position="659"/>
        <end position="668"/>
    </location>
</feature>
<name>A0A0G4GKV1_9ALVE</name>
<dbReference type="PANTHER" id="PTHR12959">
    <property type="entry name" value="GPI TRANSAMIDASE COMPONENT PIG-T-RELATED"/>
    <property type="match status" value="1"/>
</dbReference>
<keyword evidence="2" id="KW-0472">Membrane</keyword>
<dbReference type="Pfam" id="PF04113">
    <property type="entry name" value="Gpi16"/>
    <property type="match status" value="2"/>
</dbReference>
<dbReference type="GO" id="GO:0016255">
    <property type="term" value="P:attachment of GPI anchor to protein"/>
    <property type="evidence" value="ECO:0007669"/>
    <property type="project" value="InterPro"/>
</dbReference>
<reference evidence="4" key="1">
    <citation type="submission" date="2014-11" db="EMBL/GenBank/DDBJ databases">
        <authorList>
            <person name="Otto D Thomas"/>
            <person name="Naeem Raeece"/>
        </authorList>
    </citation>
    <scope>NUCLEOTIDE SEQUENCE</scope>
</reference>
<protein>
    <recommendedName>
        <fullName evidence="5">GPI transamidase component PIG-T</fullName>
    </recommendedName>
</protein>
<evidence type="ECO:0008006" key="5">
    <source>
        <dbReference type="Google" id="ProtNLM"/>
    </source>
</evidence>
<gene>
    <name evidence="4" type="ORF">Cvel_4849</name>
</gene>
<proteinExistence type="predicted"/>
<accession>A0A0G4GKV1</accession>
<dbReference type="VEuPathDB" id="CryptoDB:Cvel_4849"/>
<dbReference type="PhylomeDB" id="A0A0G4GKV1"/>
<evidence type="ECO:0000313" key="4">
    <source>
        <dbReference type="EMBL" id="CEM30650.1"/>
    </source>
</evidence>
<feature type="region of interest" description="Disordered" evidence="1">
    <location>
        <begin position="341"/>
        <end position="365"/>
    </location>
</feature>
<dbReference type="GO" id="GO:0042765">
    <property type="term" value="C:GPI-anchor transamidase complex"/>
    <property type="evidence" value="ECO:0007669"/>
    <property type="project" value="InterPro"/>
</dbReference>
<feature type="compositionally biased region" description="Basic and acidic residues" evidence="1">
    <location>
        <begin position="341"/>
        <end position="350"/>
    </location>
</feature>
<dbReference type="AlphaFoldDB" id="A0A0G4GKV1"/>
<evidence type="ECO:0000256" key="2">
    <source>
        <dbReference type="SAM" id="Phobius"/>
    </source>
</evidence>
<keyword evidence="2" id="KW-1133">Transmembrane helix</keyword>
<keyword evidence="3" id="KW-0732">Signal</keyword>
<feature type="region of interest" description="Disordered" evidence="1">
    <location>
        <begin position="24"/>
        <end position="43"/>
    </location>
</feature>
<evidence type="ECO:0000256" key="3">
    <source>
        <dbReference type="SAM" id="SignalP"/>
    </source>
</evidence>
<feature type="region of interest" description="Disordered" evidence="1">
    <location>
        <begin position="404"/>
        <end position="437"/>
    </location>
</feature>